<feature type="binding site" evidence="8">
    <location>
        <position position="280"/>
    </location>
    <ligand>
        <name>ATP</name>
        <dbReference type="ChEBI" id="CHEBI:30616"/>
    </ligand>
</feature>
<comment type="caution">
    <text evidence="14">The sequence shown here is derived from an EMBL/GenBank/DDBJ whole genome shotgun (WGS) entry which is preliminary data.</text>
</comment>
<dbReference type="EMBL" id="JASBNA010000046">
    <property type="protein sequence ID" value="KAK7680749.1"/>
    <property type="molecule type" value="Genomic_DNA"/>
</dbReference>
<name>A0AAW0FP07_9APHY</name>
<dbReference type="PROSITE" id="PS50006">
    <property type="entry name" value="FHA_DOMAIN"/>
    <property type="match status" value="1"/>
</dbReference>
<evidence type="ECO:0000259" key="12">
    <source>
        <dbReference type="PROSITE" id="PS50006"/>
    </source>
</evidence>
<dbReference type="PROSITE" id="PS50011">
    <property type="entry name" value="PROTEIN_KINASE_DOM"/>
    <property type="match status" value="1"/>
</dbReference>
<dbReference type="InterPro" id="IPR000719">
    <property type="entry name" value="Prot_kinase_dom"/>
</dbReference>
<evidence type="ECO:0000313" key="15">
    <source>
        <dbReference type="Proteomes" id="UP001385951"/>
    </source>
</evidence>
<dbReference type="PROSITE" id="PS00107">
    <property type="entry name" value="PROTEIN_KINASE_ATP"/>
    <property type="match status" value="1"/>
</dbReference>
<feature type="cross-link" description="Glycyl lysine isopeptide (Lys-Gly) (interchain with G-Cter in SUMO2)" evidence="9">
    <location>
        <position position="262"/>
    </location>
</feature>
<evidence type="ECO:0000256" key="8">
    <source>
        <dbReference type="PIRSR" id="PIRSR630616-2"/>
    </source>
</evidence>
<dbReference type="InterPro" id="IPR000253">
    <property type="entry name" value="FHA_dom"/>
</dbReference>
<dbReference type="SUPFAM" id="SSF56112">
    <property type="entry name" value="Protein kinase-like (PK-like)"/>
    <property type="match status" value="1"/>
</dbReference>
<reference evidence="14 15" key="1">
    <citation type="submission" date="2022-09" db="EMBL/GenBank/DDBJ databases">
        <authorList>
            <person name="Palmer J.M."/>
        </authorList>
    </citation>
    <scope>NUCLEOTIDE SEQUENCE [LARGE SCALE GENOMIC DNA]</scope>
    <source>
        <strain evidence="14 15">DSM 7382</strain>
    </source>
</reference>
<evidence type="ECO:0000259" key="13">
    <source>
        <dbReference type="PROSITE" id="PS50011"/>
    </source>
</evidence>
<keyword evidence="4 8" id="KW-0547">Nucleotide-binding</keyword>
<dbReference type="InterPro" id="IPR008984">
    <property type="entry name" value="SMAD_FHA_dom_sf"/>
</dbReference>
<gene>
    <name evidence="14" type="ORF">QCA50_016057</name>
</gene>
<dbReference type="PANTHER" id="PTHR24350">
    <property type="entry name" value="SERINE/THREONINE-PROTEIN KINASE IAL-RELATED"/>
    <property type="match status" value="1"/>
</dbReference>
<sequence>MSVVPTQKPSPHSTGALVGRLKSTQNSVERFEVPIPLFTLCTVGRSRARCTTVVHHKYVGTLHFGVDSATEEDNSISVYIMETGTCNGTFVNSVALEPLVPRMLVTNDIVAFGTGGEDGYLECKFTQFVPHSFMSRYDVIEKLGQGGFGTVRSCRQRATGQLLAAKMIRVSKMSLVEGNEYIRRECEIVKRLRHPNIVPVFEILQEPWGICLVMERAAEGDLGKYIKENGALDELVAKSVTLDVTGALKYLHKQQIAHRDIKPNNILISSVDPLITKVCDFGLAKSMADERMATVAGTPHFMAPEVANGQGSYDLTVDSWSLGCVIFNMLAGVRPFGTEHGCIKYALRGTSLPTSISADAKIIMRKLLQFDPRRRLAICDVERQRWMKDVYRMVEL</sequence>
<dbReference type="Pfam" id="PF00069">
    <property type="entry name" value="Pkinase"/>
    <property type="match status" value="1"/>
</dbReference>
<feature type="domain" description="FHA" evidence="12">
    <location>
        <begin position="41"/>
        <end position="96"/>
    </location>
</feature>
<dbReference type="GO" id="GO:0005524">
    <property type="term" value="F:ATP binding"/>
    <property type="evidence" value="ECO:0007669"/>
    <property type="project" value="UniProtKB-UniRule"/>
</dbReference>
<dbReference type="Pfam" id="PF00498">
    <property type="entry name" value="FHA"/>
    <property type="match status" value="1"/>
</dbReference>
<feature type="binding site" evidence="8">
    <location>
        <begin position="215"/>
        <end position="217"/>
    </location>
    <ligand>
        <name>ATP</name>
        <dbReference type="ChEBI" id="CHEBI:30616"/>
    </ligand>
</feature>
<dbReference type="InterPro" id="IPR017441">
    <property type="entry name" value="Protein_kinase_ATP_BS"/>
</dbReference>
<dbReference type="InterPro" id="IPR030616">
    <property type="entry name" value="Aur-like"/>
</dbReference>
<accession>A0AAW0FP07</accession>
<evidence type="ECO:0000256" key="3">
    <source>
        <dbReference type="ARBA" id="ARBA00022679"/>
    </source>
</evidence>
<keyword evidence="3" id="KW-0808">Transferase</keyword>
<dbReference type="AlphaFoldDB" id="A0AAW0FP07"/>
<dbReference type="Gene3D" id="2.60.200.20">
    <property type="match status" value="1"/>
</dbReference>
<evidence type="ECO:0000256" key="2">
    <source>
        <dbReference type="ARBA" id="ARBA00022527"/>
    </source>
</evidence>
<dbReference type="SMART" id="SM00220">
    <property type="entry name" value="S_TKc"/>
    <property type="match status" value="1"/>
</dbReference>
<protein>
    <submittedName>
        <fullName evidence="14">Uncharacterized protein</fullName>
    </submittedName>
</protein>
<dbReference type="SUPFAM" id="SSF49879">
    <property type="entry name" value="SMAD/FHA domain"/>
    <property type="match status" value="1"/>
</dbReference>
<evidence type="ECO:0000256" key="10">
    <source>
        <dbReference type="PROSITE-ProRule" id="PRU10141"/>
    </source>
</evidence>
<feature type="active site" description="Proton acceptor" evidence="7">
    <location>
        <position position="260"/>
    </location>
</feature>
<feature type="binding site" evidence="8 10">
    <location>
        <position position="166"/>
    </location>
    <ligand>
        <name>ATP</name>
        <dbReference type="ChEBI" id="CHEBI:30616"/>
    </ligand>
</feature>
<comment type="similarity">
    <text evidence="1">Belongs to the protein kinase superfamily. CAMK Ser/Thr protein kinase family. CHEK2 subfamily.</text>
</comment>
<dbReference type="GO" id="GO:0004674">
    <property type="term" value="F:protein serine/threonine kinase activity"/>
    <property type="evidence" value="ECO:0007669"/>
    <property type="project" value="UniProtKB-KW"/>
</dbReference>
<dbReference type="FunFam" id="1.10.510.10:FF:000571">
    <property type="entry name" value="Maternal embryonic leucine zipper kinase"/>
    <property type="match status" value="1"/>
</dbReference>
<dbReference type="PROSITE" id="PS00108">
    <property type="entry name" value="PROTEIN_KINASE_ST"/>
    <property type="match status" value="1"/>
</dbReference>
<keyword evidence="15" id="KW-1185">Reference proteome</keyword>
<evidence type="ECO:0000256" key="7">
    <source>
        <dbReference type="PIRSR" id="PIRSR630616-1"/>
    </source>
</evidence>
<evidence type="ECO:0000256" key="9">
    <source>
        <dbReference type="PIRSR" id="PIRSR630616-3"/>
    </source>
</evidence>
<dbReference type="InterPro" id="IPR011009">
    <property type="entry name" value="Kinase-like_dom_sf"/>
</dbReference>
<evidence type="ECO:0000313" key="14">
    <source>
        <dbReference type="EMBL" id="KAK7680749.1"/>
    </source>
</evidence>
<feature type="domain" description="Protein kinase" evidence="13">
    <location>
        <begin position="137"/>
        <end position="387"/>
    </location>
</feature>
<dbReference type="Gene3D" id="1.10.510.10">
    <property type="entry name" value="Transferase(Phosphotransferase) domain 1"/>
    <property type="match status" value="1"/>
</dbReference>
<dbReference type="Proteomes" id="UP001385951">
    <property type="component" value="Unassembled WGS sequence"/>
</dbReference>
<evidence type="ECO:0000256" key="1">
    <source>
        <dbReference type="ARBA" id="ARBA00005575"/>
    </source>
</evidence>
<proteinExistence type="inferred from homology"/>
<evidence type="ECO:0000256" key="6">
    <source>
        <dbReference type="ARBA" id="ARBA00022840"/>
    </source>
</evidence>
<keyword evidence="6 8" id="KW-0067">ATP-binding</keyword>
<evidence type="ECO:0000256" key="5">
    <source>
        <dbReference type="ARBA" id="ARBA00022777"/>
    </source>
</evidence>
<dbReference type="FunFam" id="3.30.200.20:FF:000042">
    <property type="entry name" value="Aurora kinase A"/>
    <property type="match status" value="1"/>
</dbReference>
<keyword evidence="5" id="KW-0418">Kinase</keyword>
<evidence type="ECO:0000256" key="4">
    <source>
        <dbReference type="ARBA" id="ARBA00022741"/>
    </source>
</evidence>
<dbReference type="InterPro" id="IPR008271">
    <property type="entry name" value="Ser/Thr_kinase_AS"/>
</dbReference>
<evidence type="ECO:0000256" key="11">
    <source>
        <dbReference type="RuleBase" id="RU000304"/>
    </source>
</evidence>
<keyword evidence="2 11" id="KW-0723">Serine/threonine-protein kinase</keyword>
<organism evidence="14 15">
    <name type="scientific">Cerrena zonata</name>
    <dbReference type="NCBI Taxonomy" id="2478898"/>
    <lineage>
        <taxon>Eukaryota</taxon>
        <taxon>Fungi</taxon>
        <taxon>Dikarya</taxon>
        <taxon>Basidiomycota</taxon>
        <taxon>Agaricomycotina</taxon>
        <taxon>Agaricomycetes</taxon>
        <taxon>Polyporales</taxon>
        <taxon>Cerrenaceae</taxon>
        <taxon>Cerrena</taxon>
    </lineage>
</organism>